<organism evidence="16 17">
    <name type="scientific">Phialemonium atrogriseum</name>
    <dbReference type="NCBI Taxonomy" id="1093897"/>
    <lineage>
        <taxon>Eukaryota</taxon>
        <taxon>Fungi</taxon>
        <taxon>Dikarya</taxon>
        <taxon>Ascomycota</taxon>
        <taxon>Pezizomycotina</taxon>
        <taxon>Sordariomycetes</taxon>
        <taxon>Sordariomycetidae</taxon>
        <taxon>Cephalothecales</taxon>
        <taxon>Cephalothecaceae</taxon>
        <taxon>Phialemonium</taxon>
    </lineage>
</organism>
<dbReference type="RefSeq" id="XP_060284692.1">
    <property type="nucleotide sequence ID" value="XM_060432714.1"/>
</dbReference>
<evidence type="ECO:0000256" key="4">
    <source>
        <dbReference type="ARBA" id="ARBA00008766"/>
    </source>
</evidence>
<dbReference type="GO" id="GO:0070006">
    <property type="term" value="F:metalloaminopeptidase activity"/>
    <property type="evidence" value="ECO:0007669"/>
    <property type="project" value="InterPro"/>
</dbReference>
<evidence type="ECO:0000259" key="15">
    <source>
        <dbReference type="SMART" id="SM01011"/>
    </source>
</evidence>
<dbReference type="Pfam" id="PF00557">
    <property type="entry name" value="Peptidase_M24"/>
    <property type="match status" value="1"/>
</dbReference>
<evidence type="ECO:0000256" key="6">
    <source>
        <dbReference type="ARBA" id="ARBA00022438"/>
    </source>
</evidence>
<dbReference type="SUPFAM" id="SSF55920">
    <property type="entry name" value="Creatinase/aminopeptidase"/>
    <property type="match status" value="1"/>
</dbReference>
<evidence type="ECO:0000256" key="14">
    <source>
        <dbReference type="RuleBase" id="RU000590"/>
    </source>
</evidence>
<dbReference type="Gene3D" id="3.90.230.10">
    <property type="entry name" value="Creatinase/methionine aminopeptidase superfamily"/>
    <property type="match status" value="1"/>
</dbReference>
<dbReference type="InterPro" id="IPR029149">
    <property type="entry name" value="Creatin/AminoP/Spt16_N"/>
</dbReference>
<dbReference type="Pfam" id="PF05195">
    <property type="entry name" value="AMP_N"/>
    <property type="match status" value="1"/>
</dbReference>
<comment type="cofactor">
    <cofactor evidence="2">
        <name>Mn(2+)</name>
        <dbReference type="ChEBI" id="CHEBI:29035"/>
    </cofactor>
</comment>
<evidence type="ECO:0000256" key="11">
    <source>
        <dbReference type="ARBA" id="ARBA00023211"/>
    </source>
</evidence>
<keyword evidence="17" id="KW-1185">Reference proteome</keyword>
<dbReference type="SUPFAM" id="SSF53092">
    <property type="entry name" value="Creatinase/prolidase N-terminal domain"/>
    <property type="match status" value="1"/>
</dbReference>
<comment type="caution">
    <text evidence="16">The sequence shown here is derived from an EMBL/GenBank/DDBJ whole genome shotgun (WGS) entry which is preliminary data.</text>
</comment>
<comment type="catalytic activity">
    <reaction evidence="1">
        <text>Release of any N-terminal amino acid, including proline, that is linked to proline, even from a dipeptide or tripeptide.</text>
        <dbReference type="EC" id="3.4.11.9"/>
    </reaction>
</comment>
<reference evidence="16" key="1">
    <citation type="submission" date="2023-06" db="EMBL/GenBank/DDBJ databases">
        <title>Genome-scale phylogeny and comparative genomics of the fungal order Sordariales.</title>
        <authorList>
            <consortium name="Lawrence Berkeley National Laboratory"/>
            <person name="Hensen N."/>
            <person name="Bonometti L."/>
            <person name="Westerberg I."/>
            <person name="Brannstrom I.O."/>
            <person name="Guillou S."/>
            <person name="Cros-Aarteil S."/>
            <person name="Calhoun S."/>
            <person name="Haridas S."/>
            <person name="Kuo A."/>
            <person name="Mondo S."/>
            <person name="Pangilinan J."/>
            <person name="Riley R."/>
            <person name="Labutti K."/>
            <person name="Andreopoulos B."/>
            <person name="Lipzen A."/>
            <person name="Chen C."/>
            <person name="Yanf M."/>
            <person name="Daum C."/>
            <person name="Ng V."/>
            <person name="Clum A."/>
            <person name="Steindorff A."/>
            <person name="Ohm R."/>
            <person name="Martin F."/>
            <person name="Silar P."/>
            <person name="Natvig D."/>
            <person name="Lalanne C."/>
            <person name="Gautier V."/>
            <person name="Ament-Velasquez S.L."/>
            <person name="Kruys A."/>
            <person name="Hutchinson M.I."/>
            <person name="Powell A.J."/>
            <person name="Barry K."/>
            <person name="Miller A.N."/>
            <person name="Grigoriev I.V."/>
            <person name="Debuchy R."/>
            <person name="Gladieux P."/>
            <person name="Thoren M.H."/>
            <person name="Johannesson H."/>
        </authorList>
    </citation>
    <scope>NUCLEOTIDE SEQUENCE</scope>
    <source>
        <strain evidence="16">8032-3</strain>
    </source>
</reference>
<evidence type="ECO:0000256" key="1">
    <source>
        <dbReference type="ARBA" id="ARBA00001424"/>
    </source>
</evidence>
<dbReference type="InterPro" id="IPR036005">
    <property type="entry name" value="Creatinase/aminopeptidase-like"/>
</dbReference>
<keyword evidence="9" id="KW-0378">Hydrolase</keyword>
<dbReference type="InterPro" id="IPR007865">
    <property type="entry name" value="Aminopep_P_N"/>
</dbReference>
<dbReference type="InterPro" id="IPR052433">
    <property type="entry name" value="X-Pro_dipept-like"/>
</dbReference>
<dbReference type="InterPro" id="IPR000994">
    <property type="entry name" value="Pept_M24"/>
</dbReference>
<comment type="similarity">
    <text evidence="4 14">Belongs to the peptidase M24B family.</text>
</comment>
<evidence type="ECO:0000256" key="7">
    <source>
        <dbReference type="ARBA" id="ARBA00022670"/>
    </source>
</evidence>
<evidence type="ECO:0000313" key="17">
    <source>
        <dbReference type="Proteomes" id="UP001244011"/>
    </source>
</evidence>
<evidence type="ECO:0000256" key="8">
    <source>
        <dbReference type="ARBA" id="ARBA00022723"/>
    </source>
</evidence>
<dbReference type="EMBL" id="MU839005">
    <property type="protein sequence ID" value="KAK1768479.1"/>
    <property type="molecule type" value="Genomic_DNA"/>
</dbReference>
<dbReference type="SMART" id="SM01011">
    <property type="entry name" value="AMP_N"/>
    <property type="match status" value="1"/>
</dbReference>
<protein>
    <recommendedName>
        <fullName evidence="5">Xaa-Pro aminopeptidase</fullName>
        <ecNumber evidence="5">3.4.11.9</ecNumber>
    </recommendedName>
    <alternativeName>
        <fullName evidence="12">Aminoacylproline aminopeptidase</fullName>
    </alternativeName>
    <alternativeName>
        <fullName evidence="13">Prolidase</fullName>
    </alternativeName>
</protein>
<evidence type="ECO:0000256" key="3">
    <source>
        <dbReference type="ARBA" id="ARBA00002443"/>
    </source>
</evidence>
<accession>A0AAJ0FN18</accession>
<dbReference type="PANTHER" id="PTHR43226:SF3">
    <property type="entry name" value="XAA-PRO AMINOPEPTIDASE AN0832-RELATED"/>
    <property type="match status" value="1"/>
</dbReference>
<evidence type="ECO:0000313" key="16">
    <source>
        <dbReference type="EMBL" id="KAK1768479.1"/>
    </source>
</evidence>
<comment type="function">
    <text evidence="3">Catalyzes the removal of a penultimate prolyl residue from the N-termini of peptides.</text>
</comment>
<feature type="domain" description="Aminopeptidase P N-terminal" evidence="15">
    <location>
        <begin position="49"/>
        <end position="179"/>
    </location>
</feature>
<sequence>MEVDHELVEVDEFDALAIEVKLSPTSTAATDEVEARALWPLVAEASGKYPAKEHAKKVAKELGARDGLIYLLGQESQRYEDSDMAPEFRQRRYFYYLSGAGFANCAVTYEIARDWLILWIPYTDPRQVLWYGTTPGIAECKERLHVDDVRYTFNLTSYLHRYLRQHPQTTVFALHPGQTPKLDGDGDGPPTGAAAPHIDTARLRPAMDAARVVKTDYEVALIRQANAVTSAAHRAVLERLRRLTNECELEAIFQATCMARGAKKMAYPVIAGSGTNAATLHYEDNDQSLAGRQLVVLDAGCEWACYASDVTRTLPLTRTRTRDGRLGGGGGAMIAPTPEAAAIYAVVERMQDECVSRVRPGASFRSLHARACAVAVGGLLRLGLLRGGTAGEVLALGTVAAFFPHGLGHHVGLEVHDVAGGEPLLLPAAAAAAAGGGRGLGGLGTRGRGAAGRREWVSPEMAAALCRGGGTASSSSSLGGGGRRLEKNMVVTIEPGIYFCREYIEAYFLTNAAHAKYIDKAVLEKYYPVGGVRIEDDILVTEDGYENLTTAPKGDEALRIINGS</sequence>
<dbReference type="PROSITE" id="PS00491">
    <property type="entry name" value="PROLINE_PEPTIDASE"/>
    <property type="match status" value="1"/>
</dbReference>
<proteinExistence type="inferred from homology"/>
<evidence type="ECO:0000256" key="5">
    <source>
        <dbReference type="ARBA" id="ARBA00012574"/>
    </source>
</evidence>
<dbReference type="Gene3D" id="3.40.350.10">
    <property type="entry name" value="Creatinase/prolidase N-terminal domain"/>
    <property type="match status" value="1"/>
</dbReference>
<keyword evidence="11" id="KW-0464">Manganese</keyword>
<keyword evidence="8 14" id="KW-0479">Metal-binding</keyword>
<dbReference type="Proteomes" id="UP001244011">
    <property type="component" value="Unassembled WGS sequence"/>
</dbReference>
<evidence type="ECO:0000256" key="10">
    <source>
        <dbReference type="ARBA" id="ARBA00023049"/>
    </source>
</evidence>
<dbReference type="InterPro" id="IPR001131">
    <property type="entry name" value="Peptidase_M24B_aminopep-P_CS"/>
</dbReference>
<dbReference type="EC" id="3.4.11.9" evidence="5"/>
<keyword evidence="6 16" id="KW-0031">Aminopeptidase</keyword>
<name>A0AAJ0FN18_9PEZI</name>
<dbReference type="GO" id="GO:0030145">
    <property type="term" value="F:manganese ion binding"/>
    <property type="evidence" value="ECO:0007669"/>
    <property type="project" value="InterPro"/>
</dbReference>
<keyword evidence="10" id="KW-0482">Metalloprotease</keyword>
<dbReference type="GO" id="GO:0006508">
    <property type="term" value="P:proteolysis"/>
    <property type="evidence" value="ECO:0007669"/>
    <property type="project" value="UniProtKB-KW"/>
</dbReference>
<evidence type="ECO:0000256" key="9">
    <source>
        <dbReference type="ARBA" id="ARBA00022801"/>
    </source>
</evidence>
<evidence type="ECO:0000256" key="13">
    <source>
        <dbReference type="ARBA" id="ARBA00032413"/>
    </source>
</evidence>
<evidence type="ECO:0000256" key="2">
    <source>
        <dbReference type="ARBA" id="ARBA00001936"/>
    </source>
</evidence>
<dbReference type="GeneID" id="85315901"/>
<gene>
    <name evidence="16" type="ORF">QBC33DRAFT_618673</name>
</gene>
<evidence type="ECO:0000256" key="12">
    <source>
        <dbReference type="ARBA" id="ARBA00030849"/>
    </source>
</evidence>
<keyword evidence="7" id="KW-0645">Protease</keyword>
<dbReference type="PANTHER" id="PTHR43226">
    <property type="entry name" value="XAA-PRO AMINOPEPTIDASE 3"/>
    <property type="match status" value="1"/>
</dbReference>
<dbReference type="AlphaFoldDB" id="A0AAJ0FN18"/>